<dbReference type="Proteomes" id="UP001551675">
    <property type="component" value="Unassembled WGS sequence"/>
</dbReference>
<protein>
    <submittedName>
        <fullName evidence="2">Uncharacterized protein</fullName>
    </submittedName>
</protein>
<dbReference type="EMBL" id="JBFALK010000005">
    <property type="protein sequence ID" value="MEV0969448.1"/>
    <property type="molecule type" value="Genomic_DNA"/>
</dbReference>
<evidence type="ECO:0000313" key="3">
    <source>
        <dbReference type="Proteomes" id="UP001551675"/>
    </source>
</evidence>
<gene>
    <name evidence="2" type="ORF">AB0I59_12495</name>
</gene>
<keyword evidence="3" id="KW-1185">Reference proteome</keyword>
<evidence type="ECO:0000256" key="1">
    <source>
        <dbReference type="SAM" id="Phobius"/>
    </source>
</evidence>
<sequence>MAVALDKFRRRMSGGLPGDFADLERWERRIQRDMLLGLALGVVVGALAALGGGRAPAQVFAAADPYLYLAVVILAGRLSLGFGWALVNCALTAFGLMISRILGAAIFGGQSPLDGVAADSLNRLLFLMVLSGVLASLTRLRGVWGDAAAGGLAVFFIIDVVDSYLDRINGTVPPTWEWATTAAVALGLICALCLRPSLSCRLHASGIALALAVVYTLAVAI</sequence>
<accession>A0ABV3GCT4</accession>
<keyword evidence="1" id="KW-1133">Transmembrane helix</keyword>
<keyword evidence="1" id="KW-0812">Transmembrane</keyword>
<proteinExistence type="predicted"/>
<feature type="transmembrane region" description="Helical" evidence="1">
    <location>
        <begin position="34"/>
        <end position="53"/>
    </location>
</feature>
<feature type="transmembrane region" description="Helical" evidence="1">
    <location>
        <begin position="144"/>
        <end position="164"/>
    </location>
</feature>
<comment type="caution">
    <text evidence="2">The sequence shown here is derived from an EMBL/GenBank/DDBJ whole genome shotgun (WGS) entry which is preliminary data.</text>
</comment>
<reference evidence="2 3" key="1">
    <citation type="submission" date="2024-06" db="EMBL/GenBank/DDBJ databases">
        <title>The Natural Products Discovery Center: Release of the First 8490 Sequenced Strains for Exploring Actinobacteria Biosynthetic Diversity.</title>
        <authorList>
            <person name="Kalkreuter E."/>
            <person name="Kautsar S.A."/>
            <person name="Yang D."/>
            <person name="Bader C.D."/>
            <person name="Teijaro C.N."/>
            <person name="Fluegel L."/>
            <person name="Davis C.M."/>
            <person name="Simpson J.R."/>
            <person name="Lauterbach L."/>
            <person name="Steele A.D."/>
            <person name="Gui C."/>
            <person name="Meng S."/>
            <person name="Li G."/>
            <person name="Viehrig K."/>
            <person name="Ye F."/>
            <person name="Su P."/>
            <person name="Kiefer A.F."/>
            <person name="Nichols A."/>
            <person name="Cepeda A.J."/>
            <person name="Yan W."/>
            <person name="Fan B."/>
            <person name="Jiang Y."/>
            <person name="Adhikari A."/>
            <person name="Zheng C.-J."/>
            <person name="Schuster L."/>
            <person name="Cowan T.M."/>
            <person name="Smanski M.J."/>
            <person name="Chevrette M.G."/>
            <person name="De Carvalho L.P.S."/>
            <person name="Shen B."/>
        </authorList>
    </citation>
    <scope>NUCLEOTIDE SEQUENCE [LARGE SCALE GENOMIC DNA]</scope>
    <source>
        <strain evidence="2 3">NPDC050100</strain>
    </source>
</reference>
<feature type="transmembrane region" description="Helical" evidence="1">
    <location>
        <begin position="201"/>
        <end position="220"/>
    </location>
</feature>
<feature type="transmembrane region" description="Helical" evidence="1">
    <location>
        <begin position="59"/>
        <end position="78"/>
    </location>
</feature>
<name>A0ABV3GCT4_MICGL</name>
<keyword evidence="1" id="KW-0472">Membrane</keyword>
<dbReference type="RefSeq" id="WP_358132372.1">
    <property type="nucleotide sequence ID" value="NZ_JBFALK010000005.1"/>
</dbReference>
<feature type="transmembrane region" description="Helical" evidence="1">
    <location>
        <begin position="176"/>
        <end position="194"/>
    </location>
</feature>
<organism evidence="2 3">
    <name type="scientific">Microtetraspora glauca</name>
    <dbReference type="NCBI Taxonomy" id="1996"/>
    <lineage>
        <taxon>Bacteria</taxon>
        <taxon>Bacillati</taxon>
        <taxon>Actinomycetota</taxon>
        <taxon>Actinomycetes</taxon>
        <taxon>Streptosporangiales</taxon>
        <taxon>Streptosporangiaceae</taxon>
        <taxon>Microtetraspora</taxon>
    </lineage>
</organism>
<evidence type="ECO:0000313" key="2">
    <source>
        <dbReference type="EMBL" id="MEV0969448.1"/>
    </source>
</evidence>